<dbReference type="InterPro" id="IPR013680">
    <property type="entry name" value="VDCC_a2/dsu"/>
</dbReference>
<name>A0A6A0GPJ1_HYAAZ</name>
<accession>A0A6A0GPJ1</accession>
<reference evidence="2" key="2">
    <citation type="journal article" date="2018" name="Environ. Sci. Technol.">
        <title>The Toxicogenome of Hyalella azteca: A Model for Sediment Ecotoxicology and Evolutionary Toxicology.</title>
        <authorList>
            <person name="Poynton H.C."/>
            <person name="Hasenbein S."/>
            <person name="Benoit J.B."/>
            <person name="Sepulveda M.S."/>
            <person name="Poelchau M.F."/>
            <person name="Hughes D.S.T."/>
            <person name="Murali S.C."/>
            <person name="Chen S."/>
            <person name="Glastad K.M."/>
            <person name="Goodisman M.A.D."/>
            <person name="Werren J.H."/>
            <person name="Vineis J.H."/>
            <person name="Bowen J.L."/>
            <person name="Friedrich M."/>
            <person name="Jones J."/>
            <person name="Robertson H.M."/>
            <person name="Feyereisen R."/>
            <person name="Mechler-Hickson A."/>
            <person name="Mathers N."/>
            <person name="Lee C.E."/>
            <person name="Colbourne J.K."/>
            <person name="Biales A."/>
            <person name="Johnston J.S."/>
            <person name="Wellborn G.A."/>
            <person name="Rosendale A.J."/>
            <person name="Cridge A.G."/>
            <person name="Munoz-Torres M.C."/>
            <person name="Bain P.A."/>
            <person name="Manny A.R."/>
            <person name="Major K.M."/>
            <person name="Lambert F.N."/>
            <person name="Vulpe C.D."/>
            <person name="Tuck P."/>
            <person name="Blalock B.J."/>
            <person name="Lin Y.Y."/>
            <person name="Smith M.E."/>
            <person name="Ochoa-Acuna H."/>
            <person name="Chen M.M."/>
            <person name="Childers C.P."/>
            <person name="Qu J."/>
            <person name="Dugan S."/>
            <person name="Lee S.L."/>
            <person name="Chao H."/>
            <person name="Dinh H."/>
            <person name="Han Y."/>
            <person name="Doddapaneni H."/>
            <person name="Worley K.C."/>
            <person name="Muzny D.M."/>
            <person name="Gibbs R.A."/>
            <person name="Richards S."/>
        </authorList>
    </citation>
    <scope>NUCLEOTIDE SEQUENCE</scope>
    <source>
        <strain evidence="2">HAZT.00-mixed</strain>
        <tissue evidence="2">Whole organism</tissue>
    </source>
</reference>
<dbReference type="AlphaFoldDB" id="A0A6A0GPJ1"/>
<reference evidence="2" key="3">
    <citation type="submission" date="2019-06" db="EMBL/GenBank/DDBJ databases">
        <authorList>
            <person name="Poynton C."/>
            <person name="Hasenbein S."/>
            <person name="Benoit J.B."/>
            <person name="Sepulveda M.S."/>
            <person name="Poelchau M.F."/>
            <person name="Murali S.C."/>
            <person name="Chen S."/>
            <person name="Glastad K.M."/>
            <person name="Werren J.H."/>
            <person name="Vineis J.H."/>
            <person name="Bowen J.L."/>
            <person name="Friedrich M."/>
            <person name="Jones J."/>
            <person name="Robertson H.M."/>
            <person name="Feyereisen R."/>
            <person name="Mechler-Hickson A."/>
            <person name="Mathers N."/>
            <person name="Lee C.E."/>
            <person name="Colbourne J.K."/>
            <person name="Biales A."/>
            <person name="Johnston J.S."/>
            <person name="Wellborn G.A."/>
            <person name="Rosendale A.J."/>
            <person name="Cridge A.G."/>
            <person name="Munoz-Torres M.C."/>
            <person name="Bain P.A."/>
            <person name="Manny A.R."/>
            <person name="Major K.M."/>
            <person name="Lambert F.N."/>
            <person name="Vulpe C.D."/>
            <person name="Tuck P."/>
            <person name="Blalock B.J."/>
            <person name="Lin Y.-Y."/>
            <person name="Smith M.E."/>
            <person name="Ochoa-Acuna H."/>
            <person name="Chen M.-J.M."/>
            <person name="Childers C.P."/>
            <person name="Qu J."/>
            <person name="Dugan S."/>
            <person name="Lee S.L."/>
            <person name="Chao H."/>
            <person name="Dinh H."/>
            <person name="Han Y."/>
            <person name="Doddapaneni H."/>
            <person name="Worley K.C."/>
            <person name="Muzny D.M."/>
            <person name="Gibbs R.A."/>
            <person name="Richards S."/>
        </authorList>
    </citation>
    <scope>NUCLEOTIDE SEQUENCE</scope>
    <source>
        <strain evidence="2">HAZT.00-mixed</strain>
        <tissue evidence="2">Whole organism</tissue>
    </source>
</reference>
<feature type="domain" description="Voltage-dependent calcium channel alpha-2/delta subunit conserved region" evidence="1">
    <location>
        <begin position="13"/>
        <end position="85"/>
    </location>
</feature>
<organism evidence="2">
    <name type="scientific">Hyalella azteca</name>
    <name type="common">Amphipod</name>
    <dbReference type="NCBI Taxonomy" id="294128"/>
    <lineage>
        <taxon>Eukaryota</taxon>
        <taxon>Metazoa</taxon>
        <taxon>Ecdysozoa</taxon>
        <taxon>Arthropoda</taxon>
        <taxon>Crustacea</taxon>
        <taxon>Multicrustacea</taxon>
        <taxon>Malacostraca</taxon>
        <taxon>Eumalacostraca</taxon>
        <taxon>Peracarida</taxon>
        <taxon>Amphipoda</taxon>
        <taxon>Senticaudata</taxon>
        <taxon>Talitrida</taxon>
        <taxon>Talitroidea</taxon>
        <taxon>Hyalellidae</taxon>
        <taxon>Hyalella</taxon>
    </lineage>
</organism>
<dbReference type="Proteomes" id="UP000711488">
    <property type="component" value="Unassembled WGS sequence"/>
</dbReference>
<dbReference type="EMBL" id="JQDR03017485">
    <property type="protein sequence ID" value="KAA0183717.1"/>
    <property type="molecule type" value="Genomic_DNA"/>
</dbReference>
<protein>
    <recommendedName>
        <fullName evidence="1">Voltage-dependent calcium channel alpha-2/delta subunit conserved region domain-containing protein</fullName>
    </recommendedName>
</protein>
<sequence>MWQHLWGVGGKWKSCGRPFSVQKIMKTNLVLIVVDNTCPCDSQRVDIEPTEVIYTEETLCGHLLSNKYRKRPEKCINYHPDEERIEICAGCSHGASLVAVTVALLLASWSQR</sequence>
<dbReference type="Pfam" id="PF08473">
    <property type="entry name" value="VGCC_alpha2"/>
    <property type="match status" value="1"/>
</dbReference>
<evidence type="ECO:0000259" key="1">
    <source>
        <dbReference type="Pfam" id="PF08473"/>
    </source>
</evidence>
<evidence type="ECO:0000313" key="2">
    <source>
        <dbReference type="EMBL" id="KAA0183717.1"/>
    </source>
</evidence>
<reference evidence="2" key="1">
    <citation type="submission" date="2014-08" db="EMBL/GenBank/DDBJ databases">
        <authorList>
            <person name="Murali S."/>
            <person name="Richards S."/>
            <person name="Bandaranaike D."/>
            <person name="Bellair M."/>
            <person name="Blankenburg K."/>
            <person name="Chao H."/>
            <person name="Dinh H."/>
            <person name="Doddapaneni H."/>
            <person name="Dugan-Rocha S."/>
            <person name="Elkadiri S."/>
            <person name="Gnanaolivu R."/>
            <person name="Hughes D."/>
            <person name="Lee S."/>
            <person name="Li M."/>
            <person name="Ming W."/>
            <person name="Munidasa M."/>
            <person name="Muniz J."/>
            <person name="Nguyen L."/>
            <person name="Osuji N."/>
            <person name="Pu L.-L."/>
            <person name="Puazo M."/>
            <person name="Skinner E."/>
            <person name="Qu C."/>
            <person name="Quiroz J."/>
            <person name="Raj R."/>
            <person name="Weissenberger G."/>
            <person name="Xin Y."/>
            <person name="Zou X."/>
            <person name="Han Y."/>
            <person name="Worley K."/>
            <person name="Muzny D."/>
            <person name="Gibbs R."/>
        </authorList>
    </citation>
    <scope>NUCLEOTIDE SEQUENCE</scope>
    <source>
        <strain evidence="2">HAZT.00-mixed</strain>
        <tissue evidence="2">Whole organism</tissue>
    </source>
</reference>
<gene>
    <name evidence="2" type="ORF">HAZT_HAZT006159</name>
</gene>
<comment type="caution">
    <text evidence="2">The sequence shown here is derived from an EMBL/GenBank/DDBJ whole genome shotgun (WGS) entry which is preliminary data.</text>
</comment>
<proteinExistence type="predicted"/>